<keyword evidence="2" id="KW-1185">Reference proteome</keyword>
<dbReference type="HOGENOM" id="CLU_142731_0_0_6"/>
<name>C5BNW8_TERTT</name>
<dbReference type="STRING" id="377629.TERTU_0704"/>
<dbReference type="Proteomes" id="UP000009080">
    <property type="component" value="Chromosome"/>
</dbReference>
<reference evidence="1 2" key="1">
    <citation type="journal article" date="2009" name="PLoS ONE">
        <title>The complete genome of Teredinibacter turnerae T7901: an intracellular endosymbiont of marine wood-boring bivalves (shipworms).</title>
        <authorList>
            <person name="Yang J.C."/>
            <person name="Madupu R."/>
            <person name="Durkin A.S."/>
            <person name="Ekborg N.A."/>
            <person name="Pedamallu C.S."/>
            <person name="Hostetler J.B."/>
            <person name="Radune D."/>
            <person name="Toms B.S."/>
            <person name="Henrissat B."/>
            <person name="Coutinho P.M."/>
            <person name="Schwarz S."/>
            <person name="Field L."/>
            <person name="Trindade-Silva A.E."/>
            <person name="Soares C.A.G."/>
            <person name="Elshahawi S."/>
            <person name="Hanora A."/>
            <person name="Schmidt E.W."/>
            <person name="Haygood M.G."/>
            <person name="Posfai J."/>
            <person name="Benner J."/>
            <person name="Madinger C."/>
            <person name="Nove J."/>
            <person name="Anton B."/>
            <person name="Chaudhary K."/>
            <person name="Foster J."/>
            <person name="Holman A."/>
            <person name="Kumar S."/>
            <person name="Lessard P.A."/>
            <person name="Luyten Y.A."/>
            <person name="Slatko B."/>
            <person name="Wood N."/>
            <person name="Wu B."/>
            <person name="Teplitski M."/>
            <person name="Mougous J.D."/>
            <person name="Ward N."/>
            <person name="Eisen J.A."/>
            <person name="Badger J.H."/>
            <person name="Distel D.L."/>
        </authorList>
    </citation>
    <scope>NUCLEOTIDE SEQUENCE [LARGE SCALE GENOMIC DNA]</scope>
    <source>
        <strain evidence="2">ATCC 39867 / T7901</strain>
    </source>
</reference>
<proteinExistence type="predicted"/>
<dbReference type="AlphaFoldDB" id="C5BNW8"/>
<evidence type="ECO:0000313" key="2">
    <source>
        <dbReference type="Proteomes" id="UP000009080"/>
    </source>
</evidence>
<accession>C5BNW8</accession>
<dbReference type="eggNOG" id="ENOG5032YD2">
    <property type="taxonomic scope" value="Bacteria"/>
</dbReference>
<gene>
    <name evidence="1" type="ordered locus">TERTU_0704</name>
</gene>
<protein>
    <submittedName>
        <fullName evidence="1">Uncharacterized protein</fullName>
    </submittedName>
</protein>
<evidence type="ECO:0000313" key="1">
    <source>
        <dbReference type="EMBL" id="ACR13218.1"/>
    </source>
</evidence>
<dbReference type="Pfam" id="PF11456">
    <property type="entry name" value="DUF3019"/>
    <property type="match status" value="1"/>
</dbReference>
<organism evidence="1 2">
    <name type="scientific">Teredinibacter turnerae (strain ATCC 39867 / T7901)</name>
    <dbReference type="NCBI Taxonomy" id="377629"/>
    <lineage>
        <taxon>Bacteria</taxon>
        <taxon>Pseudomonadati</taxon>
        <taxon>Pseudomonadota</taxon>
        <taxon>Gammaproteobacteria</taxon>
        <taxon>Cellvibrionales</taxon>
        <taxon>Cellvibrionaceae</taxon>
        <taxon>Teredinibacter</taxon>
    </lineage>
</organism>
<sequence>MPLIAVFSVGADDSGALTKTREDVLNAKPNRCIALRQGQFCYQKVEFRWYVDGATEHCLYLESQEAPLVCWQGTKLHKYDYEFKALQGQKFFIRDEVSGDKVAETAVDVAWVYKSGKKVSTGWRLF</sequence>
<dbReference type="EMBL" id="CP001614">
    <property type="protein sequence ID" value="ACR13218.1"/>
    <property type="molecule type" value="Genomic_DNA"/>
</dbReference>
<dbReference type="InterPro" id="IPR021559">
    <property type="entry name" value="DUF3019"/>
</dbReference>
<dbReference type="KEGG" id="ttu:TERTU_0704"/>